<dbReference type="InterPro" id="IPR027383">
    <property type="entry name" value="Znf_put"/>
</dbReference>
<dbReference type="EMBL" id="JARVCO010000007">
    <property type="protein sequence ID" value="MDZ8118218.1"/>
    <property type="molecule type" value="Genomic_DNA"/>
</dbReference>
<dbReference type="InterPro" id="IPR041916">
    <property type="entry name" value="Anti_sigma_zinc_sf"/>
</dbReference>
<comment type="caution">
    <text evidence="3">The sequence shown here is derived from an EMBL/GenBank/DDBJ whole genome shotgun (WGS) entry which is preliminary data.</text>
</comment>
<organism evidence="3 4">
    <name type="scientific">Pontiella agarivorans</name>
    <dbReference type="NCBI Taxonomy" id="3038953"/>
    <lineage>
        <taxon>Bacteria</taxon>
        <taxon>Pseudomonadati</taxon>
        <taxon>Kiritimatiellota</taxon>
        <taxon>Kiritimatiellia</taxon>
        <taxon>Kiritimatiellales</taxon>
        <taxon>Pontiellaceae</taxon>
        <taxon>Pontiella</taxon>
    </lineage>
</organism>
<sequence length="81" mass="9456">MRTCKEISTLVSESLDRELSLRERMAMRVHLMMCSLCRTYSRQIGQLRSILQGAAKAEPPPEPLPEEVRQRIRQRLSDESR</sequence>
<dbReference type="Pfam" id="PF13490">
    <property type="entry name" value="zf-HC2"/>
    <property type="match status" value="1"/>
</dbReference>
<dbReference type="Proteomes" id="UP001290861">
    <property type="component" value="Unassembled WGS sequence"/>
</dbReference>
<keyword evidence="4" id="KW-1185">Reference proteome</keyword>
<evidence type="ECO:0000313" key="3">
    <source>
        <dbReference type="EMBL" id="MDZ8118218.1"/>
    </source>
</evidence>
<gene>
    <name evidence="3" type="ORF">P9H32_06205</name>
</gene>
<reference evidence="3 4" key="1">
    <citation type="journal article" date="2024" name="Appl. Environ. Microbiol.">
        <title>Pontiella agarivorans sp. nov., a novel marine anaerobic bacterium capable of degrading macroalgal polysaccharides and fixing nitrogen.</title>
        <authorList>
            <person name="Liu N."/>
            <person name="Kivenson V."/>
            <person name="Peng X."/>
            <person name="Cui Z."/>
            <person name="Lankiewicz T.S."/>
            <person name="Gosselin K.M."/>
            <person name="English C.J."/>
            <person name="Blair E.M."/>
            <person name="O'Malley M.A."/>
            <person name="Valentine D.L."/>
        </authorList>
    </citation>
    <scope>NUCLEOTIDE SEQUENCE [LARGE SCALE GENOMIC DNA]</scope>
    <source>
        <strain evidence="3 4">NLcol2</strain>
    </source>
</reference>
<feature type="compositionally biased region" description="Basic and acidic residues" evidence="1">
    <location>
        <begin position="66"/>
        <end position="81"/>
    </location>
</feature>
<evidence type="ECO:0000259" key="2">
    <source>
        <dbReference type="Pfam" id="PF13490"/>
    </source>
</evidence>
<dbReference type="Gene3D" id="1.10.10.1320">
    <property type="entry name" value="Anti-sigma factor, zinc-finger domain"/>
    <property type="match status" value="1"/>
</dbReference>
<feature type="region of interest" description="Disordered" evidence="1">
    <location>
        <begin position="53"/>
        <end position="81"/>
    </location>
</feature>
<protein>
    <submittedName>
        <fullName evidence="3">Zf-HC2 domain-containing protein</fullName>
    </submittedName>
</protein>
<feature type="domain" description="Putative zinc-finger" evidence="2">
    <location>
        <begin position="4"/>
        <end position="38"/>
    </location>
</feature>
<evidence type="ECO:0000313" key="4">
    <source>
        <dbReference type="Proteomes" id="UP001290861"/>
    </source>
</evidence>
<accession>A0ABU5MVK3</accession>
<evidence type="ECO:0000256" key="1">
    <source>
        <dbReference type="SAM" id="MobiDB-lite"/>
    </source>
</evidence>
<name>A0ABU5MVK3_9BACT</name>
<dbReference type="RefSeq" id="WP_322608016.1">
    <property type="nucleotide sequence ID" value="NZ_JARVCO010000007.1"/>
</dbReference>
<proteinExistence type="predicted"/>